<evidence type="ECO:0000313" key="1">
    <source>
        <dbReference type="EMBL" id="GBC02030.1"/>
    </source>
</evidence>
<feature type="non-terminal residue" evidence="1">
    <location>
        <position position="1"/>
    </location>
</feature>
<accession>A0A2Z6RYR1</accession>
<dbReference type="STRING" id="94130.A0A2Z6RYR1"/>
<organism evidence="1 2">
    <name type="scientific">Rhizophagus clarus</name>
    <dbReference type="NCBI Taxonomy" id="94130"/>
    <lineage>
        <taxon>Eukaryota</taxon>
        <taxon>Fungi</taxon>
        <taxon>Fungi incertae sedis</taxon>
        <taxon>Mucoromycota</taxon>
        <taxon>Glomeromycotina</taxon>
        <taxon>Glomeromycetes</taxon>
        <taxon>Glomerales</taxon>
        <taxon>Glomeraceae</taxon>
        <taxon>Rhizophagus</taxon>
    </lineage>
</organism>
<sequence length="163" mass="19209">EELQELFQEFIQIKQVIAGQPINRGGSRCTFECDIENHHIHTYCTMCKKNLPYGTILHDCIIGFTLGKIRPDMKPEFLVNQPWWEEPEGVKQTNLVHYLKCFLRLSYGLPPYTISTEPFVAESEKCLHCDRQPNILFYLNIFITMDTTQYNRIFQYLTTQQLP</sequence>
<feature type="non-terminal residue" evidence="1">
    <location>
        <position position="163"/>
    </location>
</feature>
<evidence type="ECO:0000313" key="2">
    <source>
        <dbReference type="Proteomes" id="UP000247702"/>
    </source>
</evidence>
<protein>
    <submittedName>
        <fullName evidence="1">Uncharacterized protein</fullName>
    </submittedName>
</protein>
<comment type="caution">
    <text evidence="1">The sequence shown here is derived from an EMBL/GenBank/DDBJ whole genome shotgun (WGS) entry which is preliminary data.</text>
</comment>
<keyword evidence="2" id="KW-1185">Reference proteome</keyword>
<dbReference type="EMBL" id="BEXD01003801">
    <property type="protein sequence ID" value="GBC02030.1"/>
    <property type="molecule type" value="Genomic_DNA"/>
</dbReference>
<name>A0A2Z6RYR1_9GLOM</name>
<dbReference type="AlphaFoldDB" id="A0A2Z6RYR1"/>
<proteinExistence type="predicted"/>
<dbReference type="Proteomes" id="UP000247702">
    <property type="component" value="Unassembled WGS sequence"/>
</dbReference>
<gene>
    <name evidence="1" type="ORF">RclHR1_44190001</name>
</gene>
<reference evidence="1 2" key="1">
    <citation type="submission" date="2017-11" db="EMBL/GenBank/DDBJ databases">
        <title>The genome of Rhizophagus clarus HR1 reveals common genetic basis of auxotrophy among arbuscular mycorrhizal fungi.</title>
        <authorList>
            <person name="Kobayashi Y."/>
        </authorList>
    </citation>
    <scope>NUCLEOTIDE SEQUENCE [LARGE SCALE GENOMIC DNA]</scope>
    <source>
        <strain evidence="1 2">HR1</strain>
    </source>
</reference>